<evidence type="ECO:0000256" key="1">
    <source>
        <dbReference type="ARBA" id="ARBA00022491"/>
    </source>
</evidence>
<evidence type="ECO:0000256" key="2">
    <source>
        <dbReference type="ARBA" id="ARBA00023015"/>
    </source>
</evidence>
<sequence>MSLPLYKSIYNDIKEKIVNNIYKVGDKLPSDSELSEHYNVSAITIKKAMDLLKEDSLISRKPRKGTIVISNEIQNHQIQANNSKLPVIGFIITNFDDIFGTDILRNLLIQSQGRAQIIMKITLGDSELEAELLDELVSLGVDGIILLPASSEFISPKLLELVSKNFPLVLIDRQMDKLPTCSVGINNSQAAQLLTEYLFDNGHEKIGIVTATPQVSTIQERIDGVIAAHIKNHKTINQNQILSNLESMIPNSKSTKEDDIEKIKAFLKSSNNITAIFTGEFTIAVLVVQALKELNQEIKKDFSLVCFDHTKYNMLNNQEFTFTHIVQDQYEIGKKALDLILRKIEQPTLIEKNNAPYYLVEGQSVKKI</sequence>
<dbReference type="CDD" id="cd07377">
    <property type="entry name" value="WHTH_GntR"/>
    <property type="match status" value="1"/>
</dbReference>
<dbReference type="Pfam" id="PF13407">
    <property type="entry name" value="Peripla_BP_4"/>
    <property type="match status" value="1"/>
</dbReference>
<keyword evidence="3" id="KW-0238">DNA-binding</keyword>
<feature type="domain" description="HTH gntR-type" evidence="5">
    <location>
        <begin position="3"/>
        <end position="71"/>
    </location>
</feature>
<keyword evidence="2" id="KW-0805">Transcription regulation</keyword>
<dbReference type="InterPro" id="IPR036388">
    <property type="entry name" value="WH-like_DNA-bd_sf"/>
</dbReference>
<dbReference type="Pfam" id="PF00392">
    <property type="entry name" value="GntR"/>
    <property type="match status" value="1"/>
</dbReference>
<dbReference type="Proteomes" id="UP001315967">
    <property type="component" value="Chromosome"/>
</dbReference>
<dbReference type="InterPro" id="IPR036390">
    <property type="entry name" value="WH_DNA-bd_sf"/>
</dbReference>
<dbReference type="SUPFAM" id="SSF53822">
    <property type="entry name" value="Periplasmic binding protein-like I"/>
    <property type="match status" value="1"/>
</dbReference>
<evidence type="ECO:0000259" key="5">
    <source>
        <dbReference type="PROSITE" id="PS50949"/>
    </source>
</evidence>
<dbReference type="EMBL" id="CP102453">
    <property type="protein sequence ID" value="UUX35042.1"/>
    <property type="molecule type" value="Genomic_DNA"/>
</dbReference>
<dbReference type="PANTHER" id="PTHR30146">
    <property type="entry name" value="LACI-RELATED TRANSCRIPTIONAL REPRESSOR"/>
    <property type="match status" value="1"/>
</dbReference>
<accession>A0ABY5P8G8</accession>
<evidence type="ECO:0000313" key="6">
    <source>
        <dbReference type="EMBL" id="UUX35042.1"/>
    </source>
</evidence>
<dbReference type="SMART" id="SM00345">
    <property type="entry name" value="HTH_GNTR"/>
    <property type="match status" value="1"/>
</dbReference>
<keyword evidence="1" id="KW-0678">Repressor</keyword>
<organism evidence="6 7">
    <name type="scientific">Fundicoccus culcitae</name>
    <dbReference type="NCBI Taxonomy" id="2969821"/>
    <lineage>
        <taxon>Bacteria</taxon>
        <taxon>Bacillati</taxon>
        <taxon>Bacillota</taxon>
        <taxon>Bacilli</taxon>
        <taxon>Lactobacillales</taxon>
        <taxon>Aerococcaceae</taxon>
        <taxon>Fundicoccus</taxon>
    </lineage>
</organism>
<dbReference type="PANTHER" id="PTHR30146:SF95">
    <property type="entry name" value="RIBOSE OPERON REPRESSOR"/>
    <property type="match status" value="1"/>
</dbReference>
<dbReference type="InterPro" id="IPR025997">
    <property type="entry name" value="SBP_2_dom"/>
</dbReference>
<gene>
    <name evidence="6" type="ORF">NRE15_05205</name>
</gene>
<protein>
    <submittedName>
        <fullName evidence="6">GntR family transcriptional regulator</fullName>
    </submittedName>
</protein>
<dbReference type="SUPFAM" id="SSF46785">
    <property type="entry name" value="Winged helix' DNA-binding domain"/>
    <property type="match status" value="1"/>
</dbReference>
<dbReference type="RefSeq" id="WP_313794535.1">
    <property type="nucleotide sequence ID" value="NZ_CP102453.1"/>
</dbReference>
<dbReference type="PROSITE" id="PS50949">
    <property type="entry name" value="HTH_GNTR"/>
    <property type="match status" value="1"/>
</dbReference>
<keyword evidence="7" id="KW-1185">Reference proteome</keyword>
<dbReference type="CDD" id="cd06267">
    <property type="entry name" value="PBP1_LacI_sugar_binding-like"/>
    <property type="match status" value="1"/>
</dbReference>
<keyword evidence="4" id="KW-0804">Transcription</keyword>
<evidence type="ECO:0000256" key="4">
    <source>
        <dbReference type="ARBA" id="ARBA00023163"/>
    </source>
</evidence>
<evidence type="ECO:0000313" key="7">
    <source>
        <dbReference type="Proteomes" id="UP001315967"/>
    </source>
</evidence>
<dbReference type="Gene3D" id="3.40.50.2300">
    <property type="match status" value="2"/>
</dbReference>
<dbReference type="Gene3D" id="1.10.10.10">
    <property type="entry name" value="Winged helix-like DNA-binding domain superfamily/Winged helix DNA-binding domain"/>
    <property type="match status" value="1"/>
</dbReference>
<dbReference type="InterPro" id="IPR028082">
    <property type="entry name" value="Peripla_BP_I"/>
</dbReference>
<reference evidence="6 7" key="1">
    <citation type="submission" date="2022-08" db="EMBL/GenBank/DDBJ databases">
        <title>Aerococcaceae sp. nov isolated from spoiled eye mask.</title>
        <authorList>
            <person name="Zhou G."/>
            <person name="Xie X.-B."/>
            <person name="Shi Q.-S."/>
            <person name="Wang Y.-S."/>
            <person name="Wen X."/>
            <person name="Peng H."/>
            <person name="Yang X.-J."/>
            <person name="Tao H.-B."/>
            <person name="Huang X.-M."/>
        </authorList>
    </citation>
    <scope>NUCLEOTIDE SEQUENCE [LARGE SCALE GENOMIC DNA]</scope>
    <source>
        <strain evidence="7">DM20194951</strain>
    </source>
</reference>
<name>A0ABY5P8G8_9LACT</name>
<evidence type="ECO:0000256" key="3">
    <source>
        <dbReference type="ARBA" id="ARBA00023125"/>
    </source>
</evidence>
<proteinExistence type="predicted"/>
<dbReference type="InterPro" id="IPR000524">
    <property type="entry name" value="Tscrpt_reg_HTH_GntR"/>
</dbReference>